<name>A0ABD4XW09_STUST</name>
<dbReference type="AlphaFoldDB" id="A0ABD4XW09"/>
<accession>A0ABD4XW09</accession>
<gene>
    <name evidence="1" type="ORF">N5D09_02685</name>
</gene>
<comment type="caution">
    <text evidence="1">The sequence shown here is derived from an EMBL/GenBank/DDBJ whole genome shotgun (WGS) entry which is preliminary data.</text>
</comment>
<proteinExistence type="predicted"/>
<reference evidence="1" key="1">
    <citation type="submission" date="2022-09" db="EMBL/GenBank/DDBJ databases">
        <title>Intensive care unit water sources are persistently colonized with multi-drug resistant bacteria and are the site of extensive horizontal gene transfer of antibiotic resistance genes.</title>
        <authorList>
            <person name="Diorio-Toth L."/>
        </authorList>
    </citation>
    <scope>NUCLEOTIDE SEQUENCE</scope>
    <source>
        <strain evidence="1">GD03864</strain>
    </source>
</reference>
<dbReference type="RefSeq" id="WP_045665620.1">
    <property type="nucleotide sequence ID" value="NZ_JAOCDG010000003.1"/>
</dbReference>
<organism evidence="1 2">
    <name type="scientific">Stutzerimonas stutzeri</name>
    <name type="common">Pseudomonas stutzeri</name>
    <dbReference type="NCBI Taxonomy" id="316"/>
    <lineage>
        <taxon>Bacteria</taxon>
        <taxon>Pseudomonadati</taxon>
        <taxon>Pseudomonadota</taxon>
        <taxon>Gammaproteobacteria</taxon>
        <taxon>Pseudomonadales</taxon>
        <taxon>Pseudomonadaceae</taxon>
        <taxon>Stutzerimonas</taxon>
    </lineage>
</organism>
<evidence type="ECO:0000313" key="1">
    <source>
        <dbReference type="EMBL" id="MDH0686992.1"/>
    </source>
</evidence>
<dbReference type="Proteomes" id="UP001161139">
    <property type="component" value="Unassembled WGS sequence"/>
</dbReference>
<sequence length="119" mass="13811">MTTPYVLDTLYNERYSKSDLYRFLKSQAENRARGVIIPLNETGSKACMMLDSPTRREQLVSTGWSNQFLVMPAFHWRLMATKFKLDIIESDEIPPSLQPAHLYQVARNTWKKQEKAISA</sequence>
<protein>
    <submittedName>
        <fullName evidence="1">Uncharacterized protein</fullName>
    </submittedName>
</protein>
<dbReference type="EMBL" id="JAOCDG010000003">
    <property type="protein sequence ID" value="MDH0686992.1"/>
    <property type="molecule type" value="Genomic_DNA"/>
</dbReference>
<evidence type="ECO:0000313" key="2">
    <source>
        <dbReference type="Proteomes" id="UP001161139"/>
    </source>
</evidence>